<dbReference type="PROSITE" id="PS50279">
    <property type="entry name" value="BPTI_KUNITZ_2"/>
    <property type="match status" value="1"/>
</dbReference>
<dbReference type="EnsemblMetazoa" id="AMEM014017-RA">
    <property type="protein sequence ID" value="AMEM014017-PA"/>
    <property type="gene ID" value="AMEM014017"/>
</dbReference>
<keyword evidence="10" id="KW-0472">Membrane</keyword>
<keyword evidence="10" id="KW-1133">Transmembrane helix</keyword>
<dbReference type="SUPFAM" id="SSF57362">
    <property type="entry name" value="BPTI-like"/>
    <property type="match status" value="1"/>
</dbReference>
<feature type="domain" description="BPTI/Kunitz inhibitor" evidence="11">
    <location>
        <begin position="188"/>
        <end position="238"/>
    </location>
</feature>
<dbReference type="GO" id="GO:0004867">
    <property type="term" value="F:serine-type endopeptidase inhibitor activity"/>
    <property type="evidence" value="ECO:0007669"/>
    <property type="project" value="UniProtKB-KW"/>
</dbReference>
<comment type="subcellular location">
    <subcellularLocation>
        <location evidence="1">Secreted</location>
    </subcellularLocation>
</comment>
<dbReference type="PANTHER" id="PTHR10083">
    <property type="entry name" value="KUNITZ-TYPE PROTEASE INHIBITOR-RELATED"/>
    <property type="match status" value="1"/>
</dbReference>
<feature type="compositionally biased region" description="Basic and acidic residues" evidence="9">
    <location>
        <begin position="25"/>
        <end position="34"/>
    </location>
</feature>
<sequence length="241" mass="27300">MLQPLRRSIRDVWCRSRAQTNIRPHGTDGHELSSKSEPCPNGTEKKKIRKSALTGIIVWNFSDRKFAAEIVTCKEDVNINTTAQYTMMMCRKRNTTQPRLSLTVASVLLFASVVLLSLLPEPSAAQPIDMLDQIGSESRRMFYKMLEYLGDYDELEDDGGPQEREEYGGSLPLQTSNRVEVAGRDEQCKLPPRRGVCRALLPRFRYDPAQKECIEFKFGGCDGNANNFMSYKQCMEACKGV</sequence>
<evidence type="ECO:0000256" key="4">
    <source>
        <dbReference type="ARBA" id="ARBA00022690"/>
    </source>
</evidence>
<evidence type="ECO:0000256" key="7">
    <source>
        <dbReference type="ARBA" id="ARBA00023240"/>
    </source>
</evidence>
<dbReference type="PANTHER" id="PTHR10083:SF376">
    <property type="entry name" value="SERINE PEPTIDASE INHIBITOR, KUNITZ TYPE, 3"/>
    <property type="match status" value="1"/>
</dbReference>
<dbReference type="VEuPathDB" id="VectorBase:AMEM014017"/>
<dbReference type="GO" id="GO:0090729">
    <property type="term" value="F:toxin activity"/>
    <property type="evidence" value="ECO:0007669"/>
    <property type="project" value="UniProtKB-KW"/>
</dbReference>
<keyword evidence="6" id="KW-1015">Disulfide bond</keyword>
<dbReference type="SMART" id="SM00131">
    <property type="entry name" value="KU"/>
    <property type="match status" value="1"/>
</dbReference>
<dbReference type="PROSITE" id="PS00280">
    <property type="entry name" value="BPTI_KUNITZ_1"/>
    <property type="match status" value="1"/>
</dbReference>
<dbReference type="AlphaFoldDB" id="A0A182VFA9"/>
<proteinExistence type="predicted"/>
<reference evidence="12" key="1">
    <citation type="submission" date="2020-05" db="UniProtKB">
        <authorList>
            <consortium name="EnsemblMetazoa"/>
        </authorList>
    </citation>
    <scope>IDENTIFICATION</scope>
    <source>
        <strain evidence="12">MAF</strain>
    </source>
</reference>
<evidence type="ECO:0000256" key="3">
    <source>
        <dbReference type="ARBA" id="ARBA00022656"/>
    </source>
</evidence>
<evidence type="ECO:0000256" key="1">
    <source>
        <dbReference type="ARBA" id="ARBA00004613"/>
    </source>
</evidence>
<dbReference type="Pfam" id="PF00014">
    <property type="entry name" value="Kunitz_BPTI"/>
    <property type="match status" value="1"/>
</dbReference>
<accession>A0A182VFA9</accession>
<keyword evidence="10" id="KW-0812">Transmembrane</keyword>
<dbReference type="Proteomes" id="UP000075903">
    <property type="component" value="Unassembled WGS sequence"/>
</dbReference>
<keyword evidence="8" id="KW-1203">Blood coagulation cascade inhibiting toxin</keyword>
<evidence type="ECO:0000256" key="2">
    <source>
        <dbReference type="ARBA" id="ARBA00022525"/>
    </source>
</evidence>
<keyword evidence="3" id="KW-0800">Toxin</keyword>
<evidence type="ECO:0000256" key="8">
    <source>
        <dbReference type="ARBA" id="ARBA00034146"/>
    </source>
</evidence>
<dbReference type="InterPro" id="IPR050098">
    <property type="entry name" value="TFPI/VKTCI-like"/>
</dbReference>
<dbReference type="InterPro" id="IPR002223">
    <property type="entry name" value="Kunitz_BPTI"/>
</dbReference>
<keyword evidence="13" id="KW-1185">Reference proteome</keyword>
<feature type="transmembrane region" description="Helical" evidence="10">
    <location>
        <begin position="100"/>
        <end position="119"/>
    </location>
</feature>
<dbReference type="STRING" id="30066.A0A182VFA9"/>
<keyword evidence="4" id="KW-0646">Protease inhibitor</keyword>
<name>A0A182VFA9_ANOME</name>
<keyword evidence="5" id="KW-0722">Serine protease inhibitor</keyword>
<dbReference type="InterPro" id="IPR036880">
    <property type="entry name" value="Kunitz_BPTI_sf"/>
</dbReference>
<dbReference type="GO" id="GO:0005615">
    <property type="term" value="C:extracellular space"/>
    <property type="evidence" value="ECO:0007669"/>
    <property type="project" value="TreeGrafter"/>
</dbReference>
<dbReference type="PRINTS" id="PR00759">
    <property type="entry name" value="BASICPTASE"/>
</dbReference>
<evidence type="ECO:0000256" key="10">
    <source>
        <dbReference type="SAM" id="Phobius"/>
    </source>
</evidence>
<dbReference type="VEuPathDB" id="VectorBase:AMEM21_006068"/>
<protein>
    <recommendedName>
        <fullName evidence="11">BPTI/Kunitz inhibitor domain-containing protein</fullName>
    </recommendedName>
</protein>
<keyword evidence="7" id="KW-1199">Hemostasis impairing toxin</keyword>
<keyword evidence="2" id="KW-0964">Secreted</keyword>
<dbReference type="Gene3D" id="4.10.410.10">
    <property type="entry name" value="Pancreatic trypsin inhibitor Kunitz domain"/>
    <property type="match status" value="1"/>
</dbReference>
<evidence type="ECO:0000259" key="11">
    <source>
        <dbReference type="PROSITE" id="PS50279"/>
    </source>
</evidence>
<evidence type="ECO:0000313" key="12">
    <source>
        <dbReference type="EnsemblMetazoa" id="AMEM014017-PA"/>
    </source>
</evidence>
<evidence type="ECO:0000256" key="5">
    <source>
        <dbReference type="ARBA" id="ARBA00022900"/>
    </source>
</evidence>
<evidence type="ECO:0000256" key="9">
    <source>
        <dbReference type="SAM" id="MobiDB-lite"/>
    </source>
</evidence>
<evidence type="ECO:0000313" key="13">
    <source>
        <dbReference type="Proteomes" id="UP000075903"/>
    </source>
</evidence>
<feature type="region of interest" description="Disordered" evidence="9">
    <location>
        <begin position="20"/>
        <end position="44"/>
    </location>
</feature>
<organism evidence="12 13">
    <name type="scientific">Anopheles merus</name>
    <name type="common">Mosquito</name>
    <dbReference type="NCBI Taxonomy" id="30066"/>
    <lineage>
        <taxon>Eukaryota</taxon>
        <taxon>Metazoa</taxon>
        <taxon>Ecdysozoa</taxon>
        <taxon>Arthropoda</taxon>
        <taxon>Hexapoda</taxon>
        <taxon>Insecta</taxon>
        <taxon>Pterygota</taxon>
        <taxon>Neoptera</taxon>
        <taxon>Endopterygota</taxon>
        <taxon>Diptera</taxon>
        <taxon>Nematocera</taxon>
        <taxon>Culicoidea</taxon>
        <taxon>Culicidae</taxon>
        <taxon>Anophelinae</taxon>
        <taxon>Anopheles</taxon>
    </lineage>
</organism>
<dbReference type="InterPro" id="IPR020901">
    <property type="entry name" value="Prtase_inh_Kunz-CS"/>
</dbReference>
<evidence type="ECO:0000256" key="6">
    <source>
        <dbReference type="ARBA" id="ARBA00023157"/>
    </source>
</evidence>